<gene>
    <name evidence="11" type="ORF">AXF15_06630</name>
</gene>
<dbReference type="EMBL" id="CP014230">
    <property type="protein sequence ID" value="AMD92809.1"/>
    <property type="molecule type" value="Genomic_DNA"/>
</dbReference>
<evidence type="ECO:0000313" key="12">
    <source>
        <dbReference type="Proteomes" id="UP000063964"/>
    </source>
</evidence>
<keyword evidence="12" id="KW-1185">Reference proteome</keyword>
<keyword evidence="3" id="KW-0678">Repressor</keyword>
<dbReference type="InterPro" id="IPR035890">
    <property type="entry name" value="Anti-sigma-28_factor_FlgM_sf"/>
</dbReference>
<protein>
    <recommendedName>
        <fullName evidence="2">Negative regulator of flagellin synthesis</fullName>
    </recommendedName>
    <alternativeName>
        <fullName evidence="8">Anti-sigma-28 factor</fullName>
    </alternativeName>
</protein>
<dbReference type="Proteomes" id="UP000063964">
    <property type="component" value="Chromosome"/>
</dbReference>
<reference evidence="12" key="1">
    <citation type="submission" date="2016-02" db="EMBL/GenBank/DDBJ databases">
        <authorList>
            <person name="Holder M.E."/>
            <person name="Ajami N.J."/>
            <person name="Petrosino J.F."/>
        </authorList>
    </citation>
    <scope>NUCLEOTIDE SEQUENCE [LARGE SCALE GENOMIC DNA]</scope>
    <source>
        <strain evidence="12">DSM 12838</strain>
    </source>
</reference>
<evidence type="ECO:0000256" key="7">
    <source>
        <dbReference type="ARBA" id="ARBA00024739"/>
    </source>
</evidence>
<dbReference type="NCBIfam" id="TIGR03824">
    <property type="entry name" value="FlgM_jcvi"/>
    <property type="match status" value="1"/>
</dbReference>
<evidence type="ECO:0000256" key="5">
    <source>
        <dbReference type="ARBA" id="ARBA00023015"/>
    </source>
</evidence>
<evidence type="ECO:0000256" key="2">
    <source>
        <dbReference type="ARBA" id="ARBA00017823"/>
    </source>
</evidence>
<comment type="function">
    <text evidence="7">Responsible for the coupling of flagellin expression to flagellar assembly by preventing expression of the flagellin genes when a component of the middle class of proteins is defective. It negatively regulates flagellar genes by inhibiting the activity of FliA by directly binding to FliA.</text>
</comment>
<feature type="region of interest" description="Disordered" evidence="9">
    <location>
        <begin position="19"/>
        <end position="44"/>
    </location>
</feature>
<keyword evidence="4" id="KW-1005">Bacterial flagellum biogenesis</keyword>
<dbReference type="RefSeq" id="WP_066605039.1">
    <property type="nucleotide sequence ID" value="NZ_CP014230.1"/>
</dbReference>
<evidence type="ECO:0000256" key="4">
    <source>
        <dbReference type="ARBA" id="ARBA00022795"/>
    </source>
</evidence>
<keyword evidence="6" id="KW-0804">Transcription</keyword>
<organism evidence="11 12">
    <name type="scientific">Desulfomicrobium orale DSM 12838</name>
    <dbReference type="NCBI Taxonomy" id="888061"/>
    <lineage>
        <taxon>Bacteria</taxon>
        <taxon>Pseudomonadati</taxon>
        <taxon>Thermodesulfobacteriota</taxon>
        <taxon>Desulfovibrionia</taxon>
        <taxon>Desulfovibrionales</taxon>
        <taxon>Desulfomicrobiaceae</taxon>
        <taxon>Desulfomicrobium</taxon>
    </lineage>
</organism>
<comment type="similarity">
    <text evidence="1">Belongs to the FlgM family.</text>
</comment>
<feature type="domain" description="Anti-sigma-28 factor FlgM C-terminal" evidence="10">
    <location>
        <begin position="38"/>
        <end position="91"/>
    </location>
</feature>
<name>A0A109W5Y4_9BACT</name>
<dbReference type="Pfam" id="PF04316">
    <property type="entry name" value="FlgM"/>
    <property type="match status" value="1"/>
</dbReference>
<evidence type="ECO:0000256" key="1">
    <source>
        <dbReference type="ARBA" id="ARBA00005322"/>
    </source>
</evidence>
<accession>A0A109W5Y4</accession>
<evidence type="ECO:0000259" key="10">
    <source>
        <dbReference type="Pfam" id="PF04316"/>
    </source>
</evidence>
<dbReference type="SUPFAM" id="SSF101498">
    <property type="entry name" value="Anti-sigma factor FlgM"/>
    <property type="match status" value="1"/>
</dbReference>
<keyword evidence="5" id="KW-0805">Transcription regulation</keyword>
<dbReference type="STRING" id="888061.AXF15_06630"/>
<evidence type="ECO:0000313" key="11">
    <source>
        <dbReference type="EMBL" id="AMD92809.1"/>
    </source>
</evidence>
<evidence type="ECO:0000256" key="8">
    <source>
        <dbReference type="ARBA" id="ARBA00030117"/>
    </source>
</evidence>
<dbReference type="OrthoDB" id="9797114at2"/>
<dbReference type="GO" id="GO:0045892">
    <property type="term" value="P:negative regulation of DNA-templated transcription"/>
    <property type="evidence" value="ECO:0007669"/>
    <property type="project" value="InterPro"/>
</dbReference>
<dbReference type="InterPro" id="IPR007412">
    <property type="entry name" value="FlgM"/>
</dbReference>
<dbReference type="GO" id="GO:0044781">
    <property type="term" value="P:bacterial-type flagellum organization"/>
    <property type="evidence" value="ECO:0007669"/>
    <property type="project" value="UniProtKB-KW"/>
</dbReference>
<dbReference type="AlphaFoldDB" id="A0A109W5Y4"/>
<sequence length="99" mass="10904">MTINSIKSSGGYEMHKLEQLEQQQRQEARKTAAEPGGDRISISEEGRIKAGVLKTAQESDGVRADLVADIKARIASGNYTPSSRDTAEKMIRQELDIWG</sequence>
<dbReference type="InterPro" id="IPR031316">
    <property type="entry name" value="FlgM_C"/>
</dbReference>
<evidence type="ECO:0000256" key="6">
    <source>
        <dbReference type="ARBA" id="ARBA00023163"/>
    </source>
</evidence>
<feature type="compositionally biased region" description="Basic and acidic residues" evidence="9">
    <location>
        <begin position="19"/>
        <end position="32"/>
    </location>
</feature>
<proteinExistence type="inferred from homology"/>
<dbReference type="KEGG" id="doa:AXF15_06630"/>
<evidence type="ECO:0000256" key="9">
    <source>
        <dbReference type="SAM" id="MobiDB-lite"/>
    </source>
</evidence>
<evidence type="ECO:0000256" key="3">
    <source>
        <dbReference type="ARBA" id="ARBA00022491"/>
    </source>
</evidence>